<evidence type="ECO:0000313" key="5">
    <source>
        <dbReference type="Proteomes" id="UP000639772"/>
    </source>
</evidence>
<reference evidence="4 5" key="1">
    <citation type="journal article" date="2020" name="Nat. Food">
        <title>A phased Vanilla planifolia genome enables genetic improvement of flavour and production.</title>
        <authorList>
            <person name="Hasing T."/>
            <person name="Tang H."/>
            <person name="Brym M."/>
            <person name="Khazi F."/>
            <person name="Huang T."/>
            <person name="Chambers A.H."/>
        </authorList>
    </citation>
    <scope>NUCLEOTIDE SEQUENCE [LARGE SCALE GENOMIC DNA]</scope>
    <source>
        <tissue evidence="3">Leaf</tissue>
    </source>
</reference>
<comment type="caution">
    <text evidence="3">The sequence shown here is derived from an EMBL/GenBank/DDBJ whole genome shotgun (WGS) entry which is preliminary data.</text>
</comment>
<sequence length="61" mass="6885">MAGGGEEAPVLRKENNDFEDNKSDDEVGFYQIETQIGGFRTDTFSRVLTSDRATVIDWIWG</sequence>
<evidence type="ECO:0000313" key="2">
    <source>
        <dbReference type="EMBL" id="KAG0446722.1"/>
    </source>
</evidence>
<feature type="compositionally biased region" description="Basic and acidic residues" evidence="1">
    <location>
        <begin position="9"/>
        <end position="25"/>
    </location>
</feature>
<keyword evidence="4" id="KW-1185">Reference proteome</keyword>
<evidence type="ECO:0000313" key="3">
    <source>
        <dbReference type="EMBL" id="KAG0446770.1"/>
    </source>
</evidence>
<evidence type="ECO:0000256" key="1">
    <source>
        <dbReference type="SAM" id="MobiDB-lite"/>
    </source>
</evidence>
<feature type="region of interest" description="Disordered" evidence="1">
    <location>
        <begin position="1"/>
        <end position="25"/>
    </location>
</feature>
<accession>A0A835U3T9</accession>
<protein>
    <submittedName>
        <fullName evidence="3">Uncharacterized protein</fullName>
    </submittedName>
</protein>
<dbReference type="EMBL" id="JADCNL010000549">
    <property type="protein sequence ID" value="KAG0446770.1"/>
    <property type="molecule type" value="Genomic_DNA"/>
</dbReference>
<dbReference type="Proteomes" id="UP000639772">
    <property type="component" value="Unassembled WGS sequence"/>
</dbReference>
<gene>
    <name evidence="3" type="ORF">HPP92_028678</name>
    <name evidence="2" type="ORF">HPP92_028692</name>
</gene>
<name>A0A835U3T9_VANPL</name>
<dbReference type="EMBL" id="JADCNM010000550">
    <property type="protein sequence ID" value="KAG0446722.1"/>
    <property type="molecule type" value="Genomic_DNA"/>
</dbReference>
<dbReference type="AlphaFoldDB" id="A0A835U3T9"/>
<dbReference type="Proteomes" id="UP000636800">
    <property type="component" value="Unassembled WGS sequence"/>
</dbReference>
<organism evidence="3 4">
    <name type="scientific">Vanilla planifolia</name>
    <name type="common">Vanilla</name>
    <dbReference type="NCBI Taxonomy" id="51239"/>
    <lineage>
        <taxon>Eukaryota</taxon>
        <taxon>Viridiplantae</taxon>
        <taxon>Streptophyta</taxon>
        <taxon>Embryophyta</taxon>
        <taxon>Tracheophyta</taxon>
        <taxon>Spermatophyta</taxon>
        <taxon>Magnoliopsida</taxon>
        <taxon>Liliopsida</taxon>
        <taxon>Asparagales</taxon>
        <taxon>Orchidaceae</taxon>
        <taxon>Vanilloideae</taxon>
        <taxon>Vanilleae</taxon>
        <taxon>Vanilla</taxon>
    </lineage>
</organism>
<proteinExistence type="predicted"/>
<evidence type="ECO:0000313" key="4">
    <source>
        <dbReference type="Proteomes" id="UP000636800"/>
    </source>
</evidence>